<proteinExistence type="predicted"/>
<dbReference type="EMBL" id="CAJZBQ010000059">
    <property type="protein sequence ID" value="CAG9334727.1"/>
    <property type="molecule type" value="Genomic_DNA"/>
</dbReference>
<dbReference type="Proteomes" id="UP001162131">
    <property type="component" value="Unassembled WGS sequence"/>
</dbReference>
<protein>
    <submittedName>
        <fullName evidence="1">Uncharacterized protein</fullName>
    </submittedName>
</protein>
<evidence type="ECO:0000313" key="1">
    <source>
        <dbReference type="EMBL" id="CAG9334727.1"/>
    </source>
</evidence>
<gene>
    <name evidence="1" type="ORF">BSTOLATCC_MIC62278</name>
</gene>
<comment type="caution">
    <text evidence="1">The sequence shown here is derived from an EMBL/GenBank/DDBJ whole genome shotgun (WGS) entry which is preliminary data.</text>
</comment>
<accession>A0AAU9KCW7</accession>
<sequence length="67" mass="7808">MLMSLWKKDIKDLKICSSVFILKVLTLFQQISFRFLKFNAQASLALNSSMPSLLAIFLEHQLEDQKF</sequence>
<dbReference type="AlphaFoldDB" id="A0AAU9KCW7"/>
<keyword evidence="2" id="KW-1185">Reference proteome</keyword>
<evidence type="ECO:0000313" key="2">
    <source>
        <dbReference type="Proteomes" id="UP001162131"/>
    </source>
</evidence>
<reference evidence="1" key="1">
    <citation type="submission" date="2021-09" db="EMBL/GenBank/DDBJ databases">
        <authorList>
            <consortium name="AG Swart"/>
            <person name="Singh M."/>
            <person name="Singh A."/>
            <person name="Seah K."/>
            <person name="Emmerich C."/>
        </authorList>
    </citation>
    <scope>NUCLEOTIDE SEQUENCE</scope>
    <source>
        <strain evidence="1">ATCC30299</strain>
    </source>
</reference>
<organism evidence="1 2">
    <name type="scientific">Blepharisma stoltei</name>
    <dbReference type="NCBI Taxonomy" id="1481888"/>
    <lineage>
        <taxon>Eukaryota</taxon>
        <taxon>Sar</taxon>
        <taxon>Alveolata</taxon>
        <taxon>Ciliophora</taxon>
        <taxon>Postciliodesmatophora</taxon>
        <taxon>Heterotrichea</taxon>
        <taxon>Heterotrichida</taxon>
        <taxon>Blepharismidae</taxon>
        <taxon>Blepharisma</taxon>
    </lineage>
</organism>
<name>A0AAU9KCW7_9CILI</name>